<reference evidence="7 8" key="1">
    <citation type="journal article" date="2018" name="Nat. Biotechnol.">
        <title>A standardized bacterial taxonomy based on genome phylogeny substantially revises the tree of life.</title>
        <authorList>
            <person name="Parks D.H."/>
            <person name="Chuvochina M."/>
            <person name="Waite D.W."/>
            <person name="Rinke C."/>
            <person name="Skarshewski A."/>
            <person name="Chaumeil P.A."/>
            <person name="Hugenholtz P."/>
        </authorList>
    </citation>
    <scope>NUCLEOTIDE SEQUENCE [LARGE SCALE GENOMIC DNA]</scope>
    <source>
        <strain evidence="7">UBA9375</strain>
    </source>
</reference>
<dbReference type="Gene3D" id="3.40.50.300">
    <property type="entry name" value="P-loop containing nucleotide triphosphate hydrolases"/>
    <property type="match status" value="1"/>
</dbReference>
<dbReference type="SUPFAM" id="SSF52540">
    <property type="entry name" value="P-loop containing nucleoside triphosphate hydrolases"/>
    <property type="match status" value="1"/>
</dbReference>
<keyword evidence="2" id="KW-0067">ATP-binding</keyword>
<evidence type="ECO:0000256" key="5">
    <source>
        <dbReference type="SAM" id="MobiDB-lite"/>
    </source>
</evidence>
<dbReference type="AlphaFoldDB" id="A0A3D3RBX6"/>
<name>A0A3D3RBX6_9PLAN</name>
<sequence length="482" mass="53847">MNHSLLHSSTSRGLIQVISEDRIRRLEVCTQFSNLGYTVIPLTEMNFTPKSRRPDADICVLLDQRSITEFMFAVDSVAEQNLIPVLYYPLLTHELQQACLKPSRTASHETMAPFAELRSNDSLDHISRLLDSAIKYSRLSHKCTELISELNLRSSRRLIGYSQAIQTLRDRIADLVHLRTPVLVQGGVGSELSVVAEIIHDSMFLNYQPLIRVNCSTLTIENVERELIGYFSNETGSYTDEPVWNPGQIEQAAGGTLVLDQVHLTSLPVQAALLKILESGEYRSPEDSQQKKLNCRIISLSHLSLHELSAQNQFKRKLAGILSTSSLSVPRLNDRKEDLALLTENLLSEVANTEGTVPKLLTLDGLELLKKHDWSGDLQELRNLIQHVNRVDNGPRLDAASLLPWIGSESISNVDSLTGMTLREMEQKLIESTFARCGGNRESTAQILDIGLRTLSGKLRSYGYPPRGGPDSKRTFSVRRAA</sequence>
<dbReference type="Gene3D" id="1.10.8.60">
    <property type="match status" value="1"/>
</dbReference>
<keyword evidence="4" id="KW-0804">Transcription</keyword>
<accession>A0A3D3RBX6</accession>
<dbReference type="InterPro" id="IPR002078">
    <property type="entry name" value="Sigma_54_int"/>
</dbReference>
<keyword evidence="3" id="KW-0805">Transcription regulation</keyword>
<dbReference type="SUPFAM" id="SSF46689">
    <property type="entry name" value="Homeodomain-like"/>
    <property type="match status" value="1"/>
</dbReference>
<evidence type="ECO:0000313" key="8">
    <source>
        <dbReference type="Proteomes" id="UP000263642"/>
    </source>
</evidence>
<evidence type="ECO:0000313" key="7">
    <source>
        <dbReference type="EMBL" id="HCO25527.1"/>
    </source>
</evidence>
<dbReference type="InterPro" id="IPR002197">
    <property type="entry name" value="HTH_Fis"/>
</dbReference>
<dbReference type="PANTHER" id="PTHR32071">
    <property type="entry name" value="TRANSCRIPTIONAL REGULATORY PROTEIN"/>
    <property type="match status" value="1"/>
</dbReference>
<keyword evidence="1" id="KW-0547">Nucleotide-binding</keyword>
<dbReference type="Gene3D" id="1.10.10.60">
    <property type="entry name" value="Homeodomain-like"/>
    <property type="match status" value="1"/>
</dbReference>
<evidence type="ECO:0000256" key="2">
    <source>
        <dbReference type="ARBA" id="ARBA00022840"/>
    </source>
</evidence>
<feature type="domain" description="Sigma-54 factor interaction" evidence="6">
    <location>
        <begin position="158"/>
        <end position="390"/>
    </location>
</feature>
<dbReference type="InterPro" id="IPR009057">
    <property type="entry name" value="Homeodomain-like_sf"/>
</dbReference>
<feature type="region of interest" description="Disordered" evidence="5">
    <location>
        <begin position="461"/>
        <end position="482"/>
    </location>
</feature>
<comment type="caution">
    <text evidence="7">The sequence shown here is derived from an EMBL/GenBank/DDBJ whole genome shotgun (WGS) entry which is preliminary data.</text>
</comment>
<gene>
    <name evidence="7" type="ORF">DIT97_21810</name>
</gene>
<protein>
    <recommendedName>
        <fullName evidence="6">Sigma-54 factor interaction domain-containing protein</fullName>
    </recommendedName>
</protein>
<organism evidence="7 8">
    <name type="scientific">Gimesia maris</name>
    <dbReference type="NCBI Taxonomy" id="122"/>
    <lineage>
        <taxon>Bacteria</taxon>
        <taxon>Pseudomonadati</taxon>
        <taxon>Planctomycetota</taxon>
        <taxon>Planctomycetia</taxon>
        <taxon>Planctomycetales</taxon>
        <taxon>Planctomycetaceae</taxon>
        <taxon>Gimesia</taxon>
    </lineage>
</organism>
<dbReference type="Pfam" id="PF00158">
    <property type="entry name" value="Sigma54_activat"/>
    <property type="match status" value="1"/>
</dbReference>
<dbReference type="Pfam" id="PF25601">
    <property type="entry name" value="AAA_lid_14"/>
    <property type="match status" value="1"/>
</dbReference>
<evidence type="ECO:0000256" key="4">
    <source>
        <dbReference type="ARBA" id="ARBA00023163"/>
    </source>
</evidence>
<dbReference type="GO" id="GO:0005524">
    <property type="term" value="F:ATP binding"/>
    <property type="evidence" value="ECO:0007669"/>
    <property type="project" value="UniProtKB-KW"/>
</dbReference>
<dbReference type="GO" id="GO:0043565">
    <property type="term" value="F:sequence-specific DNA binding"/>
    <property type="evidence" value="ECO:0007669"/>
    <property type="project" value="InterPro"/>
</dbReference>
<dbReference type="GO" id="GO:0006355">
    <property type="term" value="P:regulation of DNA-templated transcription"/>
    <property type="evidence" value="ECO:0007669"/>
    <property type="project" value="InterPro"/>
</dbReference>
<dbReference type="EMBL" id="DQAY01000132">
    <property type="protein sequence ID" value="HCO25527.1"/>
    <property type="molecule type" value="Genomic_DNA"/>
</dbReference>
<dbReference type="InterPro" id="IPR058031">
    <property type="entry name" value="AAA_lid_NorR"/>
</dbReference>
<evidence type="ECO:0000256" key="3">
    <source>
        <dbReference type="ARBA" id="ARBA00023015"/>
    </source>
</evidence>
<evidence type="ECO:0000256" key="1">
    <source>
        <dbReference type="ARBA" id="ARBA00022741"/>
    </source>
</evidence>
<dbReference type="Pfam" id="PF02954">
    <property type="entry name" value="HTH_8"/>
    <property type="match status" value="1"/>
</dbReference>
<evidence type="ECO:0000259" key="6">
    <source>
        <dbReference type="PROSITE" id="PS50045"/>
    </source>
</evidence>
<dbReference type="RefSeq" id="WP_278444373.1">
    <property type="nucleotide sequence ID" value="NZ_JBLXDE010000008.1"/>
</dbReference>
<dbReference type="PROSITE" id="PS50045">
    <property type="entry name" value="SIGMA54_INTERACT_4"/>
    <property type="match status" value="1"/>
</dbReference>
<proteinExistence type="predicted"/>
<dbReference type="InterPro" id="IPR027417">
    <property type="entry name" value="P-loop_NTPase"/>
</dbReference>
<dbReference type="Proteomes" id="UP000263642">
    <property type="component" value="Unassembled WGS sequence"/>
</dbReference>